<dbReference type="EMBL" id="JAGFBR010000013">
    <property type="protein sequence ID" value="KAH0456558.1"/>
    <property type="molecule type" value="Genomic_DNA"/>
</dbReference>
<comment type="caution">
    <text evidence="1">The sequence shown here is derived from an EMBL/GenBank/DDBJ whole genome shotgun (WGS) entry which is preliminary data.</text>
</comment>
<reference evidence="1 2" key="1">
    <citation type="journal article" date="2021" name="Hortic Res">
        <title>Chromosome-scale assembly of the Dendrobium chrysotoxum genome enhances the understanding of orchid evolution.</title>
        <authorList>
            <person name="Zhang Y."/>
            <person name="Zhang G.Q."/>
            <person name="Zhang D."/>
            <person name="Liu X.D."/>
            <person name="Xu X.Y."/>
            <person name="Sun W.H."/>
            <person name="Yu X."/>
            <person name="Zhu X."/>
            <person name="Wang Z.W."/>
            <person name="Zhao X."/>
            <person name="Zhong W.Y."/>
            <person name="Chen H."/>
            <person name="Yin W.L."/>
            <person name="Huang T."/>
            <person name="Niu S.C."/>
            <person name="Liu Z.J."/>
        </authorList>
    </citation>
    <scope>NUCLEOTIDE SEQUENCE [LARGE SCALE GENOMIC DNA]</scope>
    <source>
        <strain evidence="1">Lindl</strain>
    </source>
</reference>
<dbReference type="AlphaFoldDB" id="A0AAV7GM41"/>
<accession>A0AAV7GM41</accession>
<organism evidence="1 2">
    <name type="scientific">Dendrobium chrysotoxum</name>
    <name type="common">Orchid</name>
    <dbReference type="NCBI Taxonomy" id="161865"/>
    <lineage>
        <taxon>Eukaryota</taxon>
        <taxon>Viridiplantae</taxon>
        <taxon>Streptophyta</taxon>
        <taxon>Embryophyta</taxon>
        <taxon>Tracheophyta</taxon>
        <taxon>Spermatophyta</taxon>
        <taxon>Magnoliopsida</taxon>
        <taxon>Liliopsida</taxon>
        <taxon>Asparagales</taxon>
        <taxon>Orchidaceae</taxon>
        <taxon>Epidendroideae</taxon>
        <taxon>Malaxideae</taxon>
        <taxon>Dendrobiinae</taxon>
        <taxon>Dendrobium</taxon>
    </lineage>
</organism>
<dbReference type="Proteomes" id="UP000775213">
    <property type="component" value="Unassembled WGS sequence"/>
</dbReference>
<sequence>MAHPILPDGDADWEVCEDNGFVYKRRRRHLSSLVGSLPADSAEELRRNHRVRKKRCLITIRDRYQREVEQWEDLSASLLRLASPPPEATSEAGTSSVASPRSFHLSPPAIDGLILELETQEAIFKKILDLCDCADLFCEAQEDRLTQSLLDLPIWGSPRALMRSLCD</sequence>
<gene>
    <name evidence="1" type="ORF">IEQ34_014465</name>
</gene>
<protein>
    <submittedName>
        <fullName evidence="1">Uncharacterized protein</fullName>
    </submittedName>
</protein>
<dbReference type="PANTHER" id="PTHR35737:SF1">
    <property type="entry name" value="CRYPTIC LOCI REGULATOR"/>
    <property type="match status" value="1"/>
</dbReference>
<proteinExistence type="predicted"/>
<evidence type="ECO:0000313" key="1">
    <source>
        <dbReference type="EMBL" id="KAH0456558.1"/>
    </source>
</evidence>
<evidence type="ECO:0000313" key="2">
    <source>
        <dbReference type="Proteomes" id="UP000775213"/>
    </source>
</evidence>
<keyword evidence="2" id="KW-1185">Reference proteome</keyword>
<name>A0AAV7GM41_DENCH</name>
<dbReference type="PANTHER" id="PTHR35737">
    <property type="entry name" value="CRYPTIC LOCI REGULATOR"/>
    <property type="match status" value="1"/>
</dbReference>